<feature type="compositionally biased region" description="Basic and acidic residues" evidence="1">
    <location>
        <begin position="123"/>
        <end position="133"/>
    </location>
</feature>
<dbReference type="Proteomes" id="UP000076420">
    <property type="component" value="Unassembled WGS sequence"/>
</dbReference>
<evidence type="ECO:0000256" key="1">
    <source>
        <dbReference type="SAM" id="MobiDB-lite"/>
    </source>
</evidence>
<name>A0A2C9LKQ3_BIOGL</name>
<dbReference type="KEGG" id="bgt:106057704"/>
<organism evidence="2 3">
    <name type="scientific">Biomphalaria glabrata</name>
    <name type="common">Bloodfluke planorb</name>
    <name type="synonym">Freshwater snail</name>
    <dbReference type="NCBI Taxonomy" id="6526"/>
    <lineage>
        <taxon>Eukaryota</taxon>
        <taxon>Metazoa</taxon>
        <taxon>Spiralia</taxon>
        <taxon>Lophotrochozoa</taxon>
        <taxon>Mollusca</taxon>
        <taxon>Gastropoda</taxon>
        <taxon>Heterobranchia</taxon>
        <taxon>Euthyneura</taxon>
        <taxon>Panpulmonata</taxon>
        <taxon>Hygrophila</taxon>
        <taxon>Lymnaeoidea</taxon>
        <taxon>Planorbidae</taxon>
        <taxon>Biomphalaria</taxon>
    </lineage>
</organism>
<dbReference type="VEuPathDB" id="VectorBase:BGLB032290"/>
<evidence type="ECO:0000313" key="2">
    <source>
        <dbReference type="EnsemblMetazoa" id="BGLB032290-PB"/>
    </source>
</evidence>
<gene>
    <name evidence="2" type="primary">106057704</name>
</gene>
<accession>A0A2C9LKQ3</accession>
<feature type="region of interest" description="Disordered" evidence="1">
    <location>
        <begin position="73"/>
        <end position="97"/>
    </location>
</feature>
<protein>
    <submittedName>
        <fullName evidence="2">Uncharacterized protein</fullName>
    </submittedName>
</protein>
<dbReference type="VEuPathDB" id="VectorBase:BGLAX_038745"/>
<evidence type="ECO:0000313" key="3">
    <source>
        <dbReference type="Proteomes" id="UP000076420"/>
    </source>
</evidence>
<feature type="region of interest" description="Disordered" evidence="1">
    <location>
        <begin position="111"/>
        <end position="142"/>
    </location>
</feature>
<proteinExistence type="predicted"/>
<dbReference type="OrthoDB" id="10274987at2759"/>
<dbReference type="EnsemblMetazoa" id="BGLB032290-RB">
    <property type="protein sequence ID" value="BGLB032290-PB"/>
    <property type="gene ID" value="BGLB032290"/>
</dbReference>
<sequence>MLFSVLGKDINISIPGNKAPVENGRGTVWENAMLSSQPTYNSTVKAFTSWYQYLRAQSTRKLLGDAASTTPKRSIVLNGSNDDIEVKESPPSPSIKVHDSHLVPLAEEMSNVMPDSECPITKSESRVDLKEEETSVPQEDEA</sequence>
<dbReference type="AlphaFoldDB" id="A0A2C9LKQ3"/>
<reference evidence="2" key="1">
    <citation type="submission" date="2020-05" db="UniProtKB">
        <authorList>
            <consortium name="EnsemblMetazoa"/>
        </authorList>
    </citation>
    <scope>IDENTIFICATION</scope>
    <source>
        <strain evidence="2">BB02</strain>
    </source>
</reference>